<comment type="caution">
    <text evidence="1">The sequence shown here is derived from an EMBL/GenBank/DDBJ whole genome shotgun (WGS) entry which is preliminary data.</text>
</comment>
<dbReference type="OrthoDB" id="2410023at2759"/>
<keyword evidence="2" id="KW-1185">Reference proteome</keyword>
<name>A0A9N9H5W2_9GLOM</name>
<dbReference type="AlphaFoldDB" id="A0A9N9H5W2"/>
<reference evidence="1" key="1">
    <citation type="submission" date="2021-06" db="EMBL/GenBank/DDBJ databases">
        <authorList>
            <person name="Kallberg Y."/>
            <person name="Tangrot J."/>
            <person name="Rosling A."/>
        </authorList>
    </citation>
    <scope>NUCLEOTIDE SEQUENCE</scope>
    <source>
        <strain evidence="1">IN212</strain>
    </source>
</reference>
<organism evidence="1 2">
    <name type="scientific">Racocetra fulgida</name>
    <dbReference type="NCBI Taxonomy" id="60492"/>
    <lineage>
        <taxon>Eukaryota</taxon>
        <taxon>Fungi</taxon>
        <taxon>Fungi incertae sedis</taxon>
        <taxon>Mucoromycota</taxon>
        <taxon>Glomeromycotina</taxon>
        <taxon>Glomeromycetes</taxon>
        <taxon>Diversisporales</taxon>
        <taxon>Gigasporaceae</taxon>
        <taxon>Racocetra</taxon>
    </lineage>
</organism>
<gene>
    <name evidence="1" type="ORF">RFULGI_LOCUS8847</name>
</gene>
<dbReference type="EMBL" id="CAJVPZ010014818">
    <property type="protein sequence ID" value="CAG8660998.1"/>
    <property type="molecule type" value="Genomic_DNA"/>
</dbReference>
<evidence type="ECO:0000313" key="2">
    <source>
        <dbReference type="Proteomes" id="UP000789396"/>
    </source>
</evidence>
<feature type="non-terminal residue" evidence="1">
    <location>
        <position position="1"/>
    </location>
</feature>
<evidence type="ECO:0000313" key="1">
    <source>
        <dbReference type="EMBL" id="CAG8660998.1"/>
    </source>
</evidence>
<dbReference type="Proteomes" id="UP000789396">
    <property type="component" value="Unassembled WGS sequence"/>
</dbReference>
<proteinExistence type="predicted"/>
<accession>A0A9N9H5W2</accession>
<protein>
    <submittedName>
        <fullName evidence="1">15913_t:CDS:1</fullName>
    </submittedName>
</protein>
<sequence length="75" mass="8655">LEKYLSEHAEHFIDSIGRNAWTSMFETKILPEVKAKCHSKQNDIAAAIRHALFTVFSKERLNYVDCNTPFTKLAE</sequence>